<dbReference type="GO" id="GO:0006570">
    <property type="term" value="P:tyrosine metabolic process"/>
    <property type="evidence" value="ECO:0007669"/>
    <property type="project" value="TreeGrafter"/>
</dbReference>
<evidence type="ECO:0000256" key="1">
    <source>
        <dbReference type="ARBA" id="ARBA00006995"/>
    </source>
</evidence>
<organism evidence="2 3">
    <name type="scientific">Blyttiomyces helicus</name>
    <dbReference type="NCBI Taxonomy" id="388810"/>
    <lineage>
        <taxon>Eukaryota</taxon>
        <taxon>Fungi</taxon>
        <taxon>Fungi incertae sedis</taxon>
        <taxon>Chytridiomycota</taxon>
        <taxon>Chytridiomycota incertae sedis</taxon>
        <taxon>Chytridiomycetes</taxon>
        <taxon>Chytridiomycetes incertae sedis</taxon>
        <taxon>Blyttiomyces</taxon>
    </lineage>
</organism>
<dbReference type="AlphaFoldDB" id="A0A4P9WL52"/>
<dbReference type="InterPro" id="IPR011990">
    <property type="entry name" value="TPR-like_helical_dom_sf"/>
</dbReference>
<sequence>MRTAESGYSLSDQAEEVAPLPAIDEQTLAALKALEREAVRLAEGGSVPAAMQKLDEAIARCPIYASAYNNRAQARRMTGDVDGALNDLDKAIEYGAGNAAILKQAFTQRSIIRKSRGDAAGAESDLAQGARYGNEIAKATIKQNPYAKLCSAMVAEAMKNC</sequence>
<proteinExistence type="inferred from homology"/>
<dbReference type="Gene3D" id="1.25.40.10">
    <property type="entry name" value="Tetratricopeptide repeat domain"/>
    <property type="match status" value="1"/>
</dbReference>
<gene>
    <name evidence="2" type="ORF">BDK51DRAFT_26086</name>
</gene>
<dbReference type="Proteomes" id="UP000269721">
    <property type="component" value="Unassembled WGS sequence"/>
</dbReference>
<name>A0A4P9WL52_9FUNG</name>
<evidence type="ECO:0000313" key="3">
    <source>
        <dbReference type="Proteomes" id="UP000269721"/>
    </source>
</evidence>
<dbReference type="InterPro" id="IPR038906">
    <property type="entry name" value="TTC36"/>
</dbReference>
<reference evidence="3" key="1">
    <citation type="journal article" date="2018" name="Nat. Microbiol.">
        <title>Leveraging single-cell genomics to expand the fungal tree of life.</title>
        <authorList>
            <person name="Ahrendt S.R."/>
            <person name="Quandt C.A."/>
            <person name="Ciobanu D."/>
            <person name="Clum A."/>
            <person name="Salamov A."/>
            <person name="Andreopoulos B."/>
            <person name="Cheng J.F."/>
            <person name="Woyke T."/>
            <person name="Pelin A."/>
            <person name="Henrissat B."/>
            <person name="Reynolds N.K."/>
            <person name="Benny G.L."/>
            <person name="Smith M.E."/>
            <person name="James T.Y."/>
            <person name="Grigoriev I.V."/>
        </authorList>
    </citation>
    <scope>NUCLEOTIDE SEQUENCE [LARGE SCALE GENOMIC DNA]</scope>
</reference>
<dbReference type="EMBL" id="KZ994689">
    <property type="protein sequence ID" value="RKO92318.1"/>
    <property type="molecule type" value="Genomic_DNA"/>
</dbReference>
<dbReference type="OrthoDB" id="539634at2759"/>
<keyword evidence="3" id="KW-1185">Reference proteome</keyword>
<dbReference type="PANTHER" id="PTHR21405:SF0">
    <property type="entry name" value="TETRATRICOPEPTIDE REPEAT PROTEIN 36"/>
    <property type="match status" value="1"/>
</dbReference>
<dbReference type="PANTHER" id="PTHR21405">
    <property type="entry name" value="CDNA SEQUENCE BC021608"/>
    <property type="match status" value="1"/>
</dbReference>
<protein>
    <submittedName>
        <fullName evidence="2">Uncharacterized protein</fullName>
    </submittedName>
</protein>
<accession>A0A4P9WL52</accession>
<dbReference type="SUPFAM" id="SSF48452">
    <property type="entry name" value="TPR-like"/>
    <property type="match status" value="1"/>
</dbReference>
<comment type="similarity">
    <text evidence="1">Belongs to the TTC36 family.</text>
</comment>
<evidence type="ECO:0000313" key="2">
    <source>
        <dbReference type="EMBL" id="RKO92318.1"/>
    </source>
</evidence>